<keyword evidence="5" id="KW-1185">Reference proteome</keyword>
<feature type="region of interest" description="Disordered" evidence="3">
    <location>
        <begin position="71"/>
        <end position="93"/>
    </location>
</feature>
<evidence type="ECO:0000256" key="2">
    <source>
        <dbReference type="ARBA" id="ARBA00006330"/>
    </source>
</evidence>
<organism evidence="4 5">
    <name type="scientific">Oldenlandia corymbosa var. corymbosa</name>
    <dbReference type="NCBI Taxonomy" id="529605"/>
    <lineage>
        <taxon>Eukaryota</taxon>
        <taxon>Viridiplantae</taxon>
        <taxon>Streptophyta</taxon>
        <taxon>Embryophyta</taxon>
        <taxon>Tracheophyta</taxon>
        <taxon>Spermatophyta</taxon>
        <taxon>Magnoliopsida</taxon>
        <taxon>eudicotyledons</taxon>
        <taxon>Gunneridae</taxon>
        <taxon>Pentapetalae</taxon>
        <taxon>asterids</taxon>
        <taxon>lamiids</taxon>
        <taxon>Gentianales</taxon>
        <taxon>Rubiaceae</taxon>
        <taxon>Rubioideae</taxon>
        <taxon>Spermacoceae</taxon>
        <taxon>Hedyotis-Oldenlandia complex</taxon>
        <taxon>Oldenlandia</taxon>
    </lineage>
</organism>
<reference evidence="4" key="1">
    <citation type="submission" date="2023-03" db="EMBL/GenBank/DDBJ databases">
        <authorList>
            <person name="Julca I."/>
        </authorList>
    </citation>
    <scope>NUCLEOTIDE SEQUENCE</scope>
</reference>
<gene>
    <name evidence="4" type="ORF">OLC1_LOCUS14570</name>
</gene>
<dbReference type="InterPro" id="IPR003337">
    <property type="entry name" value="Trehalose_PPase"/>
</dbReference>
<protein>
    <submittedName>
        <fullName evidence="4">OLC1v1005029C1</fullName>
    </submittedName>
</protein>
<accession>A0AAV1DFN9</accession>
<dbReference type="InterPro" id="IPR036412">
    <property type="entry name" value="HAD-like_sf"/>
</dbReference>
<dbReference type="GO" id="GO:0005992">
    <property type="term" value="P:trehalose biosynthetic process"/>
    <property type="evidence" value="ECO:0007669"/>
    <property type="project" value="InterPro"/>
</dbReference>
<dbReference type="AlphaFoldDB" id="A0AAV1DFN9"/>
<dbReference type="SUPFAM" id="SSF56784">
    <property type="entry name" value="HAD-like"/>
    <property type="match status" value="1"/>
</dbReference>
<evidence type="ECO:0000313" key="4">
    <source>
        <dbReference type="EMBL" id="CAI9105981.1"/>
    </source>
</evidence>
<proteinExistence type="inferred from homology"/>
<comment type="similarity">
    <text evidence="2">In the C-terminal section; belongs to the trehalose phosphatase family.</text>
</comment>
<dbReference type="FunFam" id="3.40.50.1000:FF:000052">
    <property type="entry name" value="Alpha,alpha-trehalose-phosphate synthase [UDP-forming] 6"/>
    <property type="match status" value="1"/>
</dbReference>
<dbReference type="EMBL" id="OX459122">
    <property type="protein sequence ID" value="CAI9105981.1"/>
    <property type="molecule type" value="Genomic_DNA"/>
</dbReference>
<evidence type="ECO:0000313" key="5">
    <source>
        <dbReference type="Proteomes" id="UP001161247"/>
    </source>
</evidence>
<comment type="similarity">
    <text evidence="1">In the N-terminal section; belongs to the glycosyltransferase 20 family.</text>
</comment>
<dbReference type="Proteomes" id="UP001161247">
    <property type="component" value="Chromosome 5"/>
</dbReference>
<dbReference type="Pfam" id="PF02358">
    <property type="entry name" value="Trehalose_PPase"/>
    <property type="match status" value="1"/>
</dbReference>
<name>A0AAV1DFN9_OLDCO</name>
<sequence length="93" mass="10316">MSSLPINKNCMLSYKAALLEEVERRYVRNTTIIYADPDFGSCQAKELSDHLESVFDNEPVSVKSGLHIVEVKPQGVNKRPNSRPPSLDNAAKG</sequence>
<evidence type="ECO:0000256" key="1">
    <source>
        <dbReference type="ARBA" id="ARBA00005409"/>
    </source>
</evidence>
<evidence type="ECO:0000256" key="3">
    <source>
        <dbReference type="SAM" id="MobiDB-lite"/>
    </source>
</evidence>